<dbReference type="KEGG" id="nba:CUN60_02250"/>
<feature type="transmembrane region" description="Helical" evidence="2">
    <location>
        <begin position="44"/>
        <end position="66"/>
    </location>
</feature>
<feature type="region of interest" description="Disordered" evidence="1">
    <location>
        <begin position="1"/>
        <end position="32"/>
    </location>
</feature>
<keyword evidence="2" id="KW-1133">Transmembrane helix</keyword>
<evidence type="ECO:0000313" key="4">
    <source>
        <dbReference type="Proteomes" id="UP000236655"/>
    </source>
</evidence>
<evidence type="ECO:0000256" key="2">
    <source>
        <dbReference type="SAM" id="Phobius"/>
    </source>
</evidence>
<proteinExistence type="predicted"/>
<dbReference type="Proteomes" id="UP000236655">
    <property type="component" value="Chromosome"/>
</dbReference>
<evidence type="ECO:0000313" key="3">
    <source>
        <dbReference type="EMBL" id="AUR51170.1"/>
    </source>
</evidence>
<reference evidence="4" key="1">
    <citation type="submission" date="2017-11" db="EMBL/GenBank/DDBJ databases">
        <authorList>
            <person name="Chan K.G."/>
            <person name="Lee L.S."/>
        </authorList>
    </citation>
    <scope>NUCLEOTIDE SEQUENCE [LARGE SCALE GENOMIC DNA]</scope>
    <source>
        <strain evidence="4">DSM 100970</strain>
    </source>
</reference>
<gene>
    <name evidence="3" type="ORF">CUN60_02250</name>
</gene>
<feature type="compositionally biased region" description="Basic and acidic residues" evidence="1">
    <location>
        <begin position="9"/>
        <end position="29"/>
    </location>
</feature>
<keyword evidence="2" id="KW-0472">Membrane</keyword>
<sequence>MSHKKSQYRNREYSYDMDQHNDNYPEPRYKYSRRGYAPKSRFKTYLLTGMGIIGVAAASVGVTKYYDMKKQLDSVAAPANNPETLPLQNPTTSQMVKIISVTPNYKEVKKPYQSCKNVTSTEYVQNQKNGMTGGVVGGATGAVAGGSLVIKLNKVVLVRLSAL</sequence>
<dbReference type="RefSeq" id="WP_102950470.1">
    <property type="nucleotide sequence ID" value="NZ_CP024847.1"/>
</dbReference>
<name>A0A2I7N3W5_9NEIS</name>
<keyword evidence="2" id="KW-0812">Transmembrane</keyword>
<dbReference type="AlphaFoldDB" id="A0A2I7N3W5"/>
<organism evidence="3 4">
    <name type="scientific">Aquella oligotrophica</name>
    <dbReference type="NCBI Taxonomy" id="2067065"/>
    <lineage>
        <taxon>Bacteria</taxon>
        <taxon>Pseudomonadati</taxon>
        <taxon>Pseudomonadota</taxon>
        <taxon>Betaproteobacteria</taxon>
        <taxon>Neisseriales</taxon>
        <taxon>Neisseriaceae</taxon>
        <taxon>Aquella</taxon>
    </lineage>
</organism>
<accession>A0A2I7N3W5</accession>
<protein>
    <submittedName>
        <fullName evidence="3">Uncharacterized protein</fullName>
    </submittedName>
</protein>
<keyword evidence="4" id="KW-1185">Reference proteome</keyword>
<dbReference type="EMBL" id="CP024847">
    <property type="protein sequence ID" value="AUR51170.1"/>
    <property type="molecule type" value="Genomic_DNA"/>
</dbReference>
<evidence type="ECO:0000256" key="1">
    <source>
        <dbReference type="SAM" id="MobiDB-lite"/>
    </source>
</evidence>